<evidence type="ECO:0000256" key="1">
    <source>
        <dbReference type="SAM" id="MobiDB-lite"/>
    </source>
</evidence>
<organism evidence="2 3">
    <name type="scientific">Georgenia faecalis</name>
    <dbReference type="NCBI Taxonomy" id="2483799"/>
    <lineage>
        <taxon>Bacteria</taxon>
        <taxon>Bacillati</taxon>
        <taxon>Actinomycetota</taxon>
        <taxon>Actinomycetes</taxon>
        <taxon>Micrococcales</taxon>
        <taxon>Bogoriellaceae</taxon>
        <taxon>Georgenia</taxon>
    </lineage>
</organism>
<dbReference type="EMBL" id="JBHSGF010000012">
    <property type="protein sequence ID" value="MFC4556423.1"/>
    <property type="molecule type" value="Genomic_DNA"/>
</dbReference>
<evidence type="ECO:0000313" key="2">
    <source>
        <dbReference type="EMBL" id="MFC4556423.1"/>
    </source>
</evidence>
<accession>A0ABV9DF10</accession>
<proteinExistence type="predicted"/>
<keyword evidence="3" id="KW-1185">Reference proteome</keyword>
<reference evidence="3" key="1">
    <citation type="journal article" date="2019" name="Int. J. Syst. Evol. Microbiol.">
        <title>The Global Catalogue of Microorganisms (GCM) 10K type strain sequencing project: providing services to taxonomists for standard genome sequencing and annotation.</title>
        <authorList>
            <consortium name="The Broad Institute Genomics Platform"/>
            <consortium name="The Broad Institute Genome Sequencing Center for Infectious Disease"/>
            <person name="Wu L."/>
            <person name="Ma J."/>
        </authorList>
    </citation>
    <scope>NUCLEOTIDE SEQUENCE [LARGE SCALE GENOMIC DNA]</scope>
    <source>
        <strain evidence="3">JCM 3369</strain>
    </source>
</reference>
<comment type="caution">
    <text evidence="2">The sequence shown here is derived from an EMBL/GenBank/DDBJ whole genome shotgun (WGS) entry which is preliminary data.</text>
</comment>
<sequence>MAQEVVAAATAELAGLAQTVAEGLGGPPRLAELLEVLGWGAASLGDDLDAPPPVPVELRPRLRRGATPAEGPSRAGDLGDAPVVDAGDLLGRLAARLRDSEGRPTLEDLATLVGQGLRGLPPGTLADVDPGDVTSVTVRTVTAPQRAAVGDVVAIPATDGTYHLGVVLDRNVFGTALGLFRGTHAPRPPAPGAPAAAHAVYTDDEAVADGHWRVVGHDENLIVGFPDAPEVLHRPGAPGVGPYGAAERPDGALRDLGEDEARERGVLAPDFQQIYAGRQLERHLGRLTR</sequence>
<name>A0ABV9DF10_9MICO</name>
<dbReference type="Proteomes" id="UP001595955">
    <property type="component" value="Unassembled WGS sequence"/>
</dbReference>
<evidence type="ECO:0000313" key="3">
    <source>
        <dbReference type="Proteomes" id="UP001595955"/>
    </source>
</evidence>
<gene>
    <name evidence="2" type="ORF">ACFO3F_14305</name>
</gene>
<dbReference type="RefSeq" id="WP_122824387.1">
    <property type="nucleotide sequence ID" value="NZ_CP033325.1"/>
</dbReference>
<protein>
    <submittedName>
        <fullName evidence="2">Uncharacterized protein</fullName>
    </submittedName>
</protein>
<feature type="region of interest" description="Disordered" evidence="1">
    <location>
        <begin position="44"/>
        <end position="82"/>
    </location>
</feature>